<reference evidence="2" key="1">
    <citation type="submission" date="2015-04" db="EMBL/GenBank/DDBJ databases">
        <title>Physiological reanalysis, assessment of diazotrophy, and genome sequences of multiple isolates of Streptomyces thermoautotrophicus.</title>
        <authorList>
            <person name="MacKellar D.C."/>
            <person name="Lieber L."/>
            <person name="Norman J."/>
            <person name="Bolger A."/>
            <person name="Tobin C."/>
            <person name="Murray J.W."/>
            <person name="Woodward J."/>
            <person name="Friesen M."/>
            <person name="Prell J."/>
        </authorList>
    </citation>
    <scope>NUCLEOTIDE SEQUENCE [LARGE SCALE GENOMIC DNA]</scope>
    <source>
        <strain evidence="2">H1</strain>
    </source>
</reference>
<sequence length="109" mass="12201">MLSPYAPRVDKTPAAVREALDPDWRAQFEADWRAALEQAKETFDLDAIHEVILNWWPLAQLCAKPGGRAQLEQIDREIAAGTAKTVPAEIEFDDITEEEIQAADGRITL</sequence>
<evidence type="ECO:0000313" key="2">
    <source>
        <dbReference type="EMBL" id="KWX03265.1"/>
    </source>
</evidence>
<gene>
    <name evidence="1" type="ORF">LI90_4241</name>
    <name evidence="2" type="ORF">LI90_4316</name>
</gene>
<dbReference type="Proteomes" id="UP000070188">
    <property type="component" value="Unassembled WGS sequence"/>
</dbReference>
<comment type="caution">
    <text evidence="2">The sequence shown here is derived from an EMBL/GenBank/DDBJ whole genome shotgun (WGS) entry which is preliminary data.</text>
</comment>
<dbReference type="EMBL" id="LAXD01000001">
    <property type="protein sequence ID" value="KWX03190.1"/>
    <property type="molecule type" value="Genomic_DNA"/>
</dbReference>
<dbReference type="EMBL" id="LAXD01000001">
    <property type="protein sequence ID" value="KWX03265.1"/>
    <property type="molecule type" value="Genomic_DNA"/>
</dbReference>
<dbReference type="PATRIC" id="fig|1469144.10.peg.4551"/>
<proteinExistence type="predicted"/>
<dbReference type="InterPro" id="IPR046214">
    <property type="entry name" value="DUF6247"/>
</dbReference>
<dbReference type="STRING" id="1469144.LI90_4241"/>
<protein>
    <submittedName>
        <fullName evidence="2">Uncharacterized protein</fullName>
    </submittedName>
</protein>
<keyword evidence="3" id="KW-1185">Reference proteome</keyword>
<dbReference type="Pfam" id="PF19760">
    <property type="entry name" value="DUF6247"/>
    <property type="match status" value="1"/>
</dbReference>
<reference evidence="3" key="2">
    <citation type="submission" date="2015-04" db="EMBL/GenBank/DDBJ databases">
        <title>Physiological reanalysis, assessment of diazotrophy, and genome sequences of multiple isolates of Streptomyces thermoautotrophicus.</title>
        <authorList>
            <person name="MacKellar D.C."/>
            <person name="Lieber L."/>
            <person name="Norman J."/>
            <person name="Bolger A."/>
            <person name="Tobin C."/>
            <person name="Murray J.W."/>
            <person name="Chang R."/>
            <person name="Ford T."/>
            <person name="Nguyen P.Q."/>
            <person name="Woodward J."/>
            <person name="Permingeat H."/>
            <person name="Joshi N.S."/>
            <person name="Silver P.A."/>
            <person name="Usadel B."/>
            <person name="Rutherford A.W."/>
            <person name="Friesen M."/>
            <person name="Prell J."/>
        </authorList>
    </citation>
    <scope>NUCLEOTIDE SEQUENCE [LARGE SCALE GENOMIC DNA]</scope>
    <source>
        <strain evidence="3">H1</strain>
    </source>
</reference>
<evidence type="ECO:0000313" key="1">
    <source>
        <dbReference type="EMBL" id="KWX03190.1"/>
    </source>
</evidence>
<accession>A0A132MZB5</accession>
<evidence type="ECO:0000313" key="3">
    <source>
        <dbReference type="Proteomes" id="UP000070188"/>
    </source>
</evidence>
<organism evidence="2 3">
    <name type="scientific">Carbonactinospora thermoautotrophica</name>
    <dbReference type="NCBI Taxonomy" id="1469144"/>
    <lineage>
        <taxon>Bacteria</taxon>
        <taxon>Bacillati</taxon>
        <taxon>Actinomycetota</taxon>
        <taxon>Actinomycetes</taxon>
        <taxon>Kitasatosporales</taxon>
        <taxon>Carbonactinosporaceae</taxon>
        <taxon>Carbonactinospora</taxon>
    </lineage>
</organism>
<name>A0A132MZB5_9ACTN</name>
<dbReference type="AlphaFoldDB" id="A0A132MZB5"/>